<organism evidence="7 9">
    <name type="scientific">Pedobacter alluvionis</name>
    <dbReference type="NCBI Taxonomy" id="475253"/>
    <lineage>
        <taxon>Bacteria</taxon>
        <taxon>Pseudomonadati</taxon>
        <taxon>Bacteroidota</taxon>
        <taxon>Sphingobacteriia</taxon>
        <taxon>Sphingobacteriales</taxon>
        <taxon>Sphingobacteriaceae</taxon>
        <taxon>Pedobacter</taxon>
    </lineage>
</organism>
<feature type="domain" description="TonB-dependent receptor plug" evidence="6">
    <location>
        <begin position="236"/>
        <end position="322"/>
    </location>
</feature>
<dbReference type="Proteomes" id="UP000273898">
    <property type="component" value="Unassembled WGS sequence"/>
</dbReference>
<dbReference type="SUPFAM" id="SSF49464">
    <property type="entry name" value="Carboxypeptidase regulatory domain-like"/>
    <property type="match status" value="1"/>
</dbReference>
<keyword evidence="4" id="KW-0798">TonB box</keyword>
<dbReference type="Proteomes" id="UP000297429">
    <property type="component" value="Unassembled WGS sequence"/>
</dbReference>
<dbReference type="Pfam" id="PF13715">
    <property type="entry name" value="CarbopepD_reg_2"/>
    <property type="match status" value="1"/>
</dbReference>
<evidence type="ECO:0000256" key="3">
    <source>
        <dbReference type="ARBA" id="ARBA00023237"/>
    </source>
</evidence>
<reference evidence="8 10" key="2">
    <citation type="submission" date="2019-03" db="EMBL/GenBank/DDBJ databases">
        <authorList>
            <person name="He R.-H."/>
        </authorList>
    </citation>
    <scope>NUCLEOTIDE SEQUENCE [LARGE SCALE GENOMIC DNA]</scope>
    <source>
        <strain evidence="8 10">DSM 19624</strain>
    </source>
</reference>
<dbReference type="PANTHER" id="PTHR40980">
    <property type="entry name" value="PLUG DOMAIN-CONTAINING PROTEIN"/>
    <property type="match status" value="1"/>
</dbReference>
<evidence type="ECO:0000256" key="2">
    <source>
        <dbReference type="ARBA" id="ARBA00023136"/>
    </source>
</evidence>
<gene>
    <name evidence="7" type="ORF">BCL90_5164</name>
    <name evidence="8" type="ORF">E3V97_23090</name>
</gene>
<comment type="subcellular location">
    <subcellularLocation>
        <location evidence="1 4">Cell outer membrane</location>
    </subcellularLocation>
</comment>
<dbReference type="InterPro" id="IPR000531">
    <property type="entry name" value="Beta-barrel_TonB"/>
</dbReference>
<dbReference type="SUPFAM" id="SSF56935">
    <property type="entry name" value="Porins"/>
    <property type="match status" value="1"/>
</dbReference>
<evidence type="ECO:0000256" key="4">
    <source>
        <dbReference type="RuleBase" id="RU003357"/>
    </source>
</evidence>
<name>A0A497XN56_9SPHI</name>
<proteinExistence type="inferred from homology"/>
<sequence length="1073" mass="120840">MKIGSYFDILKYFFLERFRAMSALCLLPLVLFQPVSVYATVNQAADKKISMKLNSVTLPQAITELQHKADCIINYDKLIFNAGQKVSVEFKDEYLQNALKKLLANTRVGFRNIDDNTIILYKLPDPVKPGKISGKIVDEKGETLPGASIKVVETGAGTQTGVDGSYTLSVNPGTYTVEVSYISFQTQRITGVVVKEGKNTPLEISLKPDTKGLKEVVVTAGYKKASTAGLLTKQKNASEISNGISAEQIARTPDKNIGESLKRISGVSTVDNKFILVRGIGERYNSAMLDGTVLPSTEAQSRNFSFDLIPSNLVDNVVVSKTVTPDMNASFGGGLIQINTKDIPNENFMSFTTGASYNDQTTGKDFLSHKRGKYDYLGFDDGRRKFPKNLVPVQGATEEFVTEQSKKFTNDNFTIYNYKAAPSQNYQFSMGRLLALDTLSTNKFGFTGSLSYRNTQNINEINQQTRSNSWYDLTNNTGKSYGFNTTLGGLLNFGLQLGKNRFSLRNTYTHLYDNTLVRITGYNDNAEPFDPVTLPPNRIQEADDPAFTDLLQNKLSGQHQLKKLKIEWDFARTTVNREEKDLGIAEKALRKVGPEYQYFYIFGNTTEPRIDPTSRQYYHNKEQHYSWDIAATVPFDLGQSRNTMKTGYFGNRKKAEFDWQIVPFVANFATLTDSLVYLPIGEMIKPENLGPNGFKFIPIYADSYSGRSSNHAGFVMFDNRLMDKLRIVWGLRAEYYKYTEINNGSNSKESVFSIKPDPRWQWLPSANVTYSPFSSLNLRAAYSSSVVRPEMMDNSQFFRYSAYLGAQYGNQGLFSTRINSWDIKSEWFPGLGEILSVGGFYKKFDKPAELTVFPNGSGEPQYYLRSSDYAKVYGLELELRKSLGFIFDSELIRNVSLFGNLTLQKSEVKSTFTENNPNPDLPPLELSSKQNRSMYGQTPYMINGGMQYTGQHLGLNLMYNKSGTKTYLASSQSDFVEYERPRAQIDVQVSYRFLKNKLEIKINAGNLLNQASTLYRNSNSYETNPDYVPGVSGDVSNALRLKPGFSDKYEEGDQIMFSQKFGRTYSTSLTYTF</sequence>
<evidence type="ECO:0000313" key="9">
    <source>
        <dbReference type="Proteomes" id="UP000273898"/>
    </source>
</evidence>
<dbReference type="GO" id="GO:0009279">
    <property type="term" value="C:cell outer membrane"/>
    <property type="evidence" value="ECO:0007669"/>
    <property type="project" value="UniProtKB-SubCell"/>
</dbReference>
<keyword evidence="2 4" id="KW-0472">Membrane</keyword>
<accession>A0A497XN56</accession>
<keyword evidence="10" id="KW-1185">Reference proteome</keyword>
<dbReference type="Gene3D" id="2.60.40.1120">
    <property type="entry name" value="Carboxypeptidase-like, regulatory domain"/>
    <property type="match status" value="1"/>
</dbReference>
<dbReference type="OrthoDB" id="9768470at2"/>
<evidence type="ECO:0000259" key="6">
    <source>
        <dbReference type="Pfam" id="PF07715"/>
    </source>
</evidence>
<dbReference type="EMBL" id="RCCK01000016">
    <property type="protein sequence ID" value="RLJ69566.1"/>
    <property type="molecule type" value="Genomic_DNA"/>
</dbReference>
<dbReference type="PANTHER" id="PTHR40980:SF4">
    <property type="entry name" value="TONB-DEPENDENT RECEPTOR-LIKE BETA-BARREL DOMAIN-CONTAINING PROTEIN"/>
    <property type="match status" value="1"/>
</dbReference>
<dbReference type="Gene3D" id="2.40.170.20">
    <property type="entry name" value="TonB-dependent receptor, beta-barrel domain"/>
    <property type="match status" value="1"/>
</dbReference>
<dbReference type="InterPro" id="IPR037066">
    <property type="entry name" value="Plug_dom_sf"/>
</dbReference>
<dbReference type="Gene3D" id="2.170.130.10">
    <property type="entry name" value="TonB-dependent receptor, plug domain"/>
    <property type="match status" value="1"/>
</dbReference>
<dbReference type="InterPro" id="IPR008969">
    <property type="entry name" value="CarboxyPept-like_regulatory"/>
</dbReference>
<dbReference type="InterPro" id="IPR036942">
    <property type="entry name" value="Beta-barrel_TonB_sf"/>
</dbReference>
<evidence type="ECO:0000259" key="5">
    <source>
        <dbReference type="Pfam" id="PF00593"/>
    </source>
</evidence>
<comment type="similarity">
    <text evidence="4">Belongs to the TonB-dependent receptor family.</text>
</comment>
<dbReference type="Pfam" id="PF00593">
    <property type="entry name" value="TonB_dep_Rec_b-barrel"/>
    <property type="match status" value="1"/>
</dbReference>
<comment type="caution">
    <text evidence="7">The sequence shown here is derived from an EMBL/GenBank/DDBJ whole genome shotgun (WGS) entry which is preliminary data.</text>
</comment>
<evidence type="ECO:0000313" key="7">
    <source>
        <dbReference type="EMBL" id="RLJ69566.1"/>
    </source>
</evidence>
<feature type="domain" description="TonB-dependent receptor-like beta-barrel" evidence="5">
    <location>
        <begin position="513"/>
        <end position="1007"/>
    </location>
</feature>
<evidence type="ECO:0000313" key="8">
    <source>
        <dbReference type="EMBL" id="TFB28371.1"/>
    </source>
</evidence>
<keyword evidence="7" id="KW-0675">Receptor</keyword>
<dbReference type="Pfam" id="PF07715">
    <property type="entry name" value="Plug"/>
    <property type="match status" value="1"/>
</dbReference>
<dbReference type="AlphaFoldDB" id="A0A497XN56"/>
<dbReference type="EMBL" id="SOPX01000006">
    <property type="protein sequence ID" value="TFB28371.1"/>
    <property type="molecule type" value="Genomic_DNA"/>
</dbReference>
<reference evidence="7 9" key="1">
    <citation type="submission" date="2018-10" db="EMBL/GenBank/DDBJ databases">
        <title>Genomic Encyclopedia of Archaeal and Bacterial Type Strains, Phase II (KMG-II): from individual species to whole genera.</title>
        <authorList>
            <person name="Goeker M."/>
        </authorList>
    </citation>
    <scope>NUCLEOTIDE SEQUENCE [LARGE SCALE GENOMIC DNA]</scope>
    <source>
        <strain evidence="7 9">DSM 19624</strain>
    </source>
</reference>
<evidence type="ECO:0000256" key="1">
    <source>
        <dbReference type="ARBA" id="ARBA00004442"/>
    </source>
</evidence>
<protein>
    <submittedName>
        <fullName evidence="7">Outer membrane receptor protein involved in Fe transport</fullName>
    </submittedName>
    <submittedName>
        <fullName evidence="8">TonB-dependent receptor</fullName>
    </submittedName>
</protein>
<keyword evidence="3" id="KW-0998">Cell outer membrane</keyword>
<evidence type="ECO:0000313" key="10">
    <source>
        <dbReference type="Proteomes" id="UP000297429"/>
    </source>
</evidence>
<dbReference type="InterPro" id="IPR012910">
    <property type="entry name" value="Plug_dom"/>
</dbReference>